<reference evidence="9" key="1">
    <citation type="journal article" date="2019" name="Int. J. Syst. Evol. Microbiol.">
        <title>The Global Catalogue of Microorganisms (GCM) 10K type strain sequencing project: providing services to taxonomists for standard genome sequencing and annotation.</title>
        <authorList>
            <consortium name="The Broad Institute Genomics Platform"/>
            <consortium name="The Broad Institute Genome Sequencing Center for Infectious Disease"/>
            <person name="Wu L."/>
            <person name="Ma J."/>
        </authorList>
    </citation>
    <scope>NUCLEOTIDE SEQUENCE [LARGE SCALE GENOMIC DNA]</scope>
    <source>
        <strain evidence="9">CCM 8925</strain>
    </source>
</reference>
<dbReference type="PROSITE" id="PS00840">
    <property type="entry name" value="SUMT_2"/>
    <property type="match status" value="1"/>
</dbReference>
<dbReference type="PANTHER" id="PTHR45790">
    <property type="entry name" value="SIROHEME SYNTHASE-RELATED"/>
    <property type="match status" value="1"/>
</dbReference>
<dbReference type="EC" id="2.1.1.107" evidence="1"/>
<gene>
    <name evidence="8" type="primary">cobA</name>
    <name evidence="8" type="ORF">ACFQZ7_05100</name>
</gene>
<dbReference type="EMBL" id="JBHTIO010000027">
    <property type="protein sequence ID" value="MFD0897112.1"/>
    <property type="molecule type" value="Genomic_DNA"/>
</dbReference>
<dbReference type="InterPro" id="IPR006366">
    <property type="entry name" value="CobA/CysG_C"/>
</dbReference>
<dbReference type="SUPFAM" id="SSF53790">
    <property type="entry name" value="Tetrapyrrole methylase"/>
    <property type="match status" value="1"/>
</dbReference>
<dbReference type="PANTHER" id="PTHR45790:SF3">
    <property type="entry name" value="S-ADENOSYL-L-METHIONINE-DEPENDENT UROPORPHYRINOGEN III METHYLTRANSFERASE, CHLOROPLASTIC"/>
    <property type="match status" value="1"/>
</dbReference>
<dbReference type="CDD" id="cd11642">
    <property type="entry name" value="SUMT"/>
    <property type="match status" value="1"/>
</dbReference>
<dbReference type="InterPro" id="IPR000878">
    <property type="entry name" value="4pyrrol_Mease"/>
</dbReference>
<dbReference type="InterPro" id="IPR003043">
    <property type="entry name" value="Uropor_MeTrfase_CS"/>
</dbReference>
<dbReference type="GO" id="GO:0004851">
    <property type="term" value="F:uroporphyrin-III C-methyltransferase activity"/>
    <property type="evidence" value="ECO:0007669"/>
    <property type="project" value="UniProtKB-EC"/>
</dbReference>
<keyword evidence="5" id="KW-0627">Porphyrin biosynthesis</keyword>
<evidence type="ECO:0000256" key="4">
    <source>
        <dbReference type="ARBA" id="ARBA00022691"/>
    </source>
</evidence>
<dbReference type="InterPro" id="IPR014777">
    <property type="entry name" value="4pyrrole_Mease_sub1"/>
</dbReference>
<sequence>MSGLVSLVGAGPGDPEYLTRLGERRLKEADVVFYDRLVAPELLRLASQAQLIDVGKLPYFHKVKQGQIEQLLIDYAQQNKRVVRLKAGDPYVFGRGGEEGQHLAAAGITFEVVPGLTSALAGLAAAGIPITHRDYAASFHVITGHRQSGNTALDWANIAAQEGTLVFLMGMSQLHQIVAKLRQHGKAATTPVAVIQWATQWNQRVVTATLATIINVVRQQKLGAPSLIVVGAVVKLRSALQPPNTPLTGKHLLIPAAQSTTLTTLLRDQGAFVDHFNRSTVQFLPIVLPNLQRYQTLVVTDMVAFTQFKAQLLAAKLDLRVLAALRLVVTTQRVAVGLRHLGLLVDAQIRQIELALTDPGALFLGAADTKPALAVDGATWLSLYRHVLLRQNQLRPRQYQVAIFTSTQAVNDLFNSVAPSQRQQLRDLPSFAFGEQVTAALLAQGVQRVYTSQPSYAALLTTLTNWLRQ</sequence>
<keyword evidence="4" id="KW-0949">S-adenosyl-L-methionine</keyword>
<dbReference type="Gene3D" id="3.40.50.10090">
    <property type="match status" value="2"/>
</dbReference>
<evidence type="ECO:0000256" key="5">
    <source>
        <dbReference type="ARBA" id="ARBA00023244"/>
    </source>
</evidence>
<dbReference type="RefSeq" id="WP_137638218.1">
    <property type="nucleotide sequence ID" value="NZ_BJDN01000020.1"/>
</dbReference>
<dbReference type="Gene3D" id="3.40.1010.10">
    <property type="entry name" value="Cobalt-precorrin-4 Transmethylase, Domain 1"/>
    <property type="match status" value="1"/>
</dbReference>
<comment type="similarity">
    <text evidence="6">Belongs to the precorrin methyltransferase family.</text>
</comment>
<evidence type="ECO:0000256" key="3">
    <source>
        <dbReference type="ARBA" id="ARBA00022679"/>
    </source>
</evidence>
<evidence type="ECO:0000256" key="1">
    <source>
        <dbReference type="ARBA" id="ARBA00012162"/>
    </source>
</evidence>
<comment type="caution">
    <text evidence="8">The sequence shown here is derived from an EMBL/GenBank/DDBJ whole genome shotgun (WGS) entry which is preliminary data.</text>
</comment>
<accession>A0ABW3ECI8</accession>
<dbReference type="NCBIfam" id="NF004790">
    <property type="entry name" value="PRK06136.1"/>
    <property type="match status" value="1"/>
</dbReference>
<evidence type="ECO:0000313" key="8">
    <source>
        <dbReference type="EMBL" id="MFD0897112.1"/>
    </source>
</evidence>
<feature type="domain" description="Tetrapyrrole methylase" evidence="7">
    <location>
        <begin position="5"/>
        <end position="213"/>
    </location>
</feature>
<dbReference type="InterPro" id="IPR036108">
    <property type="entry name" value="4pyrrol_syn_uPrphyn_synt_sf"/>
</dbReference>
<dbReference type="GO" id="GO:0032259">
    <property type="term" value="P:methylation"/>
    <property type="evidence" value="ECO:0007669"/>
    <property type="project" value="UniProtKB-KW"/>
</dbReference>
<evidence type="ECO:0000256" key="2">
    <source>
        <dbReference type="ARBA" id="ARBA00022603"/>
    </source>
</evidence>
<dbReference type="Pfam" id="PF00590">
    <property type="entry name" value="TP_methylase"/>
    <property type="match status" value="1"/>
</dbReference>
<proteinExistence type="inferred from homology"/>
<name>A0ABW3ECI8_9LACO</name>
<keyword evidence="2 6" id="KW-0489">Methyltransferase</keyword>
<dbReference type="Gene3D" id="3.30.950.10">
    <property type="entry name" value="Methyltransferase, Cobalt-precorrin-4 Transmethylase, Domain 2"/>
    <property type="match status" value="1"/>
</dbReference>
<evidence type="ECO:0000256" key="6">
    <source>
        <dbReference type="RuleBase" id="RU003960"/>
    </source>
</evidence>
<dbReference type="InterPro" id="IPR035996">
    <property type="entry name" value="4pyrrol_Methylase_sf"/>
</dbReference>
<organism evidence="8 9">
    <name type="scientific">Loigolactobacillus binensis</name>
    <dbReference type="NCBI Taxonomy" id="2559922"/>
    <lineage>
        <taxon>Bacteria</taxon>
        <taxon>Bacillati</taxon>
        <taxon>Bacillota</taxon>
        <taxon>Bacilli</taxon>
        <taxon>Lactobacillales</taxon>
        <taxon>Lactobacillaceae</taxon>
        <taxon>Loigolactobacillus</taxon>
    </lineage>
</organism>
<dbReference type="SUPFAM" id="SSF69618">
    <property type="entry name" value="HemD-like"/>
    <property type="match status" value="1"/>
</dbReference>
<evidence type="ECO:0000259" key="7">
    <source>
        <dbReference type="Pfam" id="PF00590"/>
    </source>
</evidence>
<protein>
    <recommendedName>
        <fullName evidence="1">uroporphyrinogen-III C-methyltransferase</fullName>
        <ecNumber evidence="1">2.1.1.107</ecNumber>
    </recommendedName>
</protein>
<dbReference type="InterPro" id="IPR050161">
    <property type="entry name" value="Siro_Cobalamin_biosynth"/>
</dbReference>
<evidence type="ECO:0000313" key="9">
    <source>
        <dbReference type="Proteomes" id="UP001597104"/>
    </source>
</evidence>
<dbReference type="InterPro" id="IPR014776">
    <property type="entry name" value="4pyrrole_Mease_sub2"/>
</dbReference>
<keyword evidence="9" id="KW-1185">Reference proteome</keyword>
<dbReference type="Proteomes" id="UP001597104">
    <property type="component" value="Unassembled WGS sequence"/>
</dbReference>
<dbReference type="NCBIfam" id="TIGR01469">
    <property type="entry name" value="cobA_cysG_Cterm"/>
    <property type="match status" value="1"/>
</dbReference>
<keyword evidence="3 6" id="KW-0808">Transferase</keyword>